<evidence type="ECO:0000259" key="16">
    <source>
        <dbReference type="Pfam" id="PF16187"/>
    </source>
</evidence>
<comment type="similarity">
    <text evidence="3">Belongs to the peptidase M16 family.</text>
</comment>
<evidence type="ECO:0000256" key="9">
    <source>
        <dbReference type="ARBA" id="ARBA00022833"/>
    </source>
</evidence>
<dbReference type="InterPro" id="IPR054734">
    <property type="entry name" value="PqqF-like_C_4"/>
</dbReference>
<evidence type="ECO:0000256" key="5">
    <source>
        <dbReference type="ARBA" id="ARBA00017565"/>
    </source>
</evidence>
<proteinExistence type="inferred from homology"/>
<dbReference type="InterPro" id="IPR011765">
    <property type="entry name" value="Pept_M16_N"/>
</dbReference>
<evidence type="ECO:0000259" key="15">
    <source>
        <dbReference type="Pfam" id="PF05193"/>
    </source>
</evidence>
<evidence type="ECO:0000256" key="11">
    <source>
        <dbReference type="ARBA" id="ARBA00029597"/>
    </source>
</evidence>
<evidence type="ECO:0000256" key="4">
    <source>
        <dbReference type="ARBA" id="ARBA00012449"/>
    </source>
</evidence>
<dbReference type="MEROPS" id="M16.002"/>
<evidence type="ECO:0000256" key="12">
    <source>
        <dbReference type="ARBA" id="ARBA00031184"/>
    </source>
</evidence>
<feature type="domain" description="Coenzyme PQQ synthesis protein F-like C-terminal lobe" evidence="17">
    <location>
        <begin position="774"/>
        <end position="872"/>
    </location>
</feature>
<evidence type="ECO:0000313" key="19">
    <source>
        <dbReference type="Proteomes" id="UP000005555"/>
    </source>
</evidence>
<dbReference type="AlphaFoldDB" id="Q1YTD1"/>
<dbReference type="InterPro" id="IPR007863">
    <property type="entry name" value="Peptidase_M16_C"/>
</dbReference>
<keyword evidence="19" id="KW-1185">Reference proteome</keyword>
<dbReference type="EMBL" id="AAPI01000002">
    <property type="protein sequence ID" value="EAS47556.1"/>
    <property type="molecule type" value="Genomic_DNA"/>
</dbReference>
<comment type="function">
    <text evidence="2">Endopeptidase that degrades small peptides of less than 7 kDa, such as glucagon and insulin.</text>
</comment>
<evidence type="ECO:0000256" key="6">
    <source>
        <dbReference type="ARBA" id="ARBA00022670"/>
    </source>
</evidence>
<dbReference type="Proteomes" id="UP000005555">
    <property type="component" value="Unassembled WGS sequence"/>
</dbReference>
<evidence type="ECO:0000256" key="1">
    <source>
        <dbReference type="ARBA" id="ARBA00001947"/>
    </source>
</evidence>
<dbReference type="EC" id="3.4.24.55" evidence="4"/>
<evidence type="ECO:0000256" key="7">
    <source>
        <dbReference type="ARBA" id="ARBA00022723"/>
    </source>
</evidence>
<comment type="cofactor">
    <cofactor evidence="1">
        <name>Zn(2+)</name>
        <dbReference type="ChEBI" id="CHEBI:29105"/>
    </cofactor>
</comment>
<keyword evidence="10" id="KW-0482">Metalloprotease</keyword>
<reference evidence="18 19" key="1">
    <citation type="submission" date="2006-03" db="EMBL/GenBank/DDBJ databases">
        <authorList>
            <person name="Giovannoni S.J."/>
            <person name="Cho J.-C."/>
            <person name="Ferriera S."/>
            <person name="Johnson J."/>
            <person name="Kravitz S."/>
            <person name="Halpern A."/>
            <person name="Remington K."/>
            <person name="Beeson K."/>
            <person name="Tran B."/>
            <person name="Rogers Y.-H."/>
            <person name="Friedman R."/>
            <person name="Venter J.C."/>
        </authorList>
    </citation>
    <scope>NUCLEOTIDE SEQUENCE [LARGE SCALE GENOMIC DNA]</scope>
    <source>
        <strain evidence="18 19">HTCC2207</strain>
    </source>
</reference>
<dbReference type="Pfam" id="PF22456">
    <property type="entry name" value="PqqF-like_C_4"/>
    <property type="match status" value="1"/>
</dbReference>
<evidence type="ECO:0000259" key="14">
    <source>
        <dbReference type="Pfam" id="PF00675"/>
    </source>
</evidence>
<comment type="caution">
    <text evidence="18">The sequence shown here is derived from an EMBL/GenBank/DDBJ whole genome shotgun (WGS) entry which is preliminary data.</text>
</comment>
<keyword evidence="8" id="KW-0378">Hydrolase</keyword>
<dbReference type="Pfam" id="PF05193">
    <property type="entry name" value="Peptidase_M16_C"/>
    <property type="match status" value="1"/>
</dbReference>
<evidence type="ECO:0000256" key="2">
    <source>
        <dbReference type="ARBA" id="ARBA00002184"/>
    </source>
</evidence>
<keyword evidence="6" id="KW-0645">Protease</keyword>
<feature type="domain" description="Peptidase M16 N-terminal" evidence="14">
    <location>
        <begin position="57"/>
        <end position="174"/>
    </location>
</feature>
<name>Q1YTD1_9GAMM</name>
<dbReference type="HOGENOM" id="CLU_004639_1_1_6"/>
<dbReference type="GO" id="GO:0004222">
    <property type="term" value="F:metalloendopeptidase activity"/>
    <property type="evidence" value="ECO:0007669"/>
    <property type="project" value="UniProtKB-EC"/>
</dbReference>
<evidence type="ECO:0000313" key="18">
    <source>
        <dbReference type="EMBL" id="EAS47556.1"/>
    </source>
</evidence>
<keyword evidence="7" id="KW-0479">Metal-binding</keyword>
<feature type="domain" description="Peptidase M16 middle/third" evidence="16">
    <location>
        <begin position="401"/>
        <end position="675"/>
    </location>
</feature>
<dbReference type="eggNOG" id="COG1025">
    <property type="taxonomic scope" value="Bacteria"/>
</dbReference>
<dbReference type="STRING" id="314287.GB2207_02092"/>
<dbReference type="FunFam" id="3.30.830.10:FF:000012">
    <property type="entry name" value="Protease 3"/>
    <property type="match status" value="1"/>
</dbReference>
<protein>
    <recommendedName>
        <fullName evidence="5">Protease 3</fullName>
        <ecNumber evidence="4">3.4.24.55</ecNumber>
    </recommendedName>
    <alternativeName>
        <fullName evidence="13">Pitrilysin</fullName>
    </alternativeName>
    <alternativeName>
        <fullName evidence="12">Protease III</fullName>
    </alternativeName>
    <alternativeName>
        <fullName evidence="11">Protease pi</fullName>
    </alternativeName>
</protein>
<keyword evidence="9" id="KW-0862">Zinc</keyword>
<feature type="domain" description="Peptidase M16 C-terminal" evidence="15">
    <location>
        <begin position="217"/>
        <end position="390"/>
    </location>
</feature>
<dbReference type="Gene3D" id="3.30.830.10">
    <property type="entry name" value="Metalloenzyme, LuxS/M16 peptidase-like"/>
    <property type="match status" value="4"/>
</dbReference>
<evidence type="ECO:0000256" key="13">
    <source>
        <dbReference type="ARBA" id="ARBA00033450"/>
    </source>
</evidence>
<evidence type="ECO:0000259" key="17">
    <source>
        <dbReference type="Pfam" id="PF22456"/>
    </source>
</evidence>
<sequence length="944" mass="104696">MGKRLSIVWILLLVAIVAGLQQGCSAPDKAGHPQGIVVSPNDSREYRHLRLSNNMDVLLISDPSSDKAAASLDVYVGSYQNPQDRAGLVHFLEHMLFLGTQKYPEPGEYQSFISEHGGSHNAGTGLENTNYFFDIDAAHLEPALDRFAQFFTAPNFDAKYVDRERNAVESEYRLKLKDDGRRGQDVLQEQVNPQHPLSKFTVGNLDTLADFEDRPLRDELLAIYKKYYSANIMKLVVLGSDSLDELQAMVEPRFQPVVNNHVVVEPPAAPLFASDQLPMQLGIVPLQNSRSLSLNFPLPKMFPHWQKKPANYLAALLGHEGEGSLLERLKARGWAEGLSAGTGLEDRGGALFYVDIALTPAGLDHQSEIVEMFFAKVQKIAQQGINKWRYLETAKLSEIAFQFQEKQNPMGYVSMLSSKMQRYPIQHVLQANYVMNEFDADLLSSVAARLTPDNMLLSLTAPEVETDRVSLMYQTPYKVTKITDADLVKWRAPAKFDDLVLPEPNPYIPDDLSLLSANENLKAPQLILDSKAASAWHFPDTRFGVPKANIIASLQTPGIDSPEAFAALELYLAYINDQLSAAVYPAREAGLSFSLRPNNRGIAIVLGGYSDKQAVLLEDILTALLNPEWDAARFERIQQSLARDMGNFAQQYPFRQVVASFNAMIKGQWTPLQKVDGVEQLAMAEVKLFAANVLENLELEVMISGNQDKASALQLVSSLTSPLDLQEAGVTQSVAKLALGEQRGQIAVDHSDAALMLYLQGRNDSLTERAHMLLLGEMLASPFYTSLRTEKQLGYVVAAFASNHLRVPGIAMIVQSPTASESELKSEMMRFLAAYQDQVAALSDKDLQRYKSSVLSGLEETPKNLSELNGRFMESLGLGYNGFDFREQLALEIASVTVETLSSAYQAVTAEQIRGLVVETVDGDQESVLVDLRKLATVYQYEFR</sequence>
<dbReference type="GO" id="GO:0046872">
    <property type="term" value="F:metal ion binding"/>
    <property type="evidence" value="ECO:0007669"/>
    <property type="project" value="UniProtKB-KW"/>
</dbReference>
<evidence type="ECO:0000256" key="3">
    <source>
        <dbReference type="ARBA" id="ARBA00007261"/>
    </source>
</evidence>
<dbReference type="OrthoDB" id="9811314at2"/>
<dbReference type="Pfam" id="PF16187">
    <property type="entry name" value="Peptidase_M16_M"/>
    <property type="match status" value="1"/>
</dbReference>
<dbReference type="FunFam" id="3.30.830.10:FF:000005">
    <property type="entry name" value="nardilysin isoform X1"/>
    <property type="match status" value="1"/>
</dbReference>
<dbReference type="InterPro" id="IPR050626">
    <property type="entry name" value="Peptidase_M16"/>
</dbReference>
<dbReference type="PANTHER" id="PTHR43690">
    <property type="entry name" value="NARDILYSIN"/>
    <property type="match status" value="1"/>
</dbReference>
<dbReference type="PANTHER" id="PTHR43690:SF18">
    <property type="entry name" value="INSULIN-DEGRADING ENZYME-RELATED"/>
    <property type="match status" value="1"/>
</dbReference>
<dbReference type="SUPFAM" id="SSF63411">
    <property type="entry name" value="LuxS/MPP-like metallohydrolase"/>
    <property type="match status" value="4"/>
</dbReference>
<gene>
    <name evidence="18" type="ORF">GB2207_02092</name>
</gene>
<dbReference type="GO" id="GO:0006508">
    <property type="term" value="P:proteolysis"/>
    <property type="evidence" value="ECO:0007669"/>
    <property type="project" value="UniProtKB-KW"/>
</dbReference>
<dbReference type="Pfam" id="PF00675">
    <property type="entry name" value="Peptidase_M16"/>
    <property type="match status" value="1"/>
</dbReference>
<dbReference type="InterPro" id="IPR032632">
    <property type="entry name" value="Peptidase_M16_M"/>
</dbReference>
<evidence type="ECO:0000256" key="10">
    <source>
        <dbReference type="ARBA" id="ARBA00023049"/>
    </source>
</evidence>
<dbReference type="InterPro" id="IPR011249">
    <property type="entry name" value="Metalloenz_LuxS/M16"/>
</dbReference>
<accession>Q1YTD1</accession>
<evidence type="ECO:0000256" key="8">
    <source>
        <dbReference type="ARBA" id="ARBA00022801"/>
    </source>
</evidence>
<organism evidence="18 19">
    <name type="scientific">gamma proteobacterium HTCC2207</name>
    <dbReference type="NCBI Taxonomy" id="314287"/>
    <lineage>
        <taxon>Bacteria</taxon>
        <taxon>Pseudomonadati</taxon>
        <taxon>Pseudomonadota</taxon>
        <taxon>Gammaproteobacteria</taxon>
        <taxon>Cellvibrionales</taxon>
        <taxon>Porticoccaceae</taxon>
        <taxon>SAR92 clade</taxon>
    </lineage>
</organism>